<dbReference type="InterPro" id="IPR016181">
    <property type="entry name" value="Acyl_CoA_acyltransferase"/>
</dbReference>
<accession>A0A1F5FG64</accession>
<reference evidence="2 3" key="1">
    <citation type="journal article" date="2016" name="Nat. Commun.">
        <title>Thousands of microbial genomes shed light on interconnected biogeochemical processes in an aquifer system.</title>
        <authorList>
            <person name="Anantharaman K."/>
            <person name="Brown C.T."/>
            <person name="Hug L.A."/>
            <person name="Sharon I."/>
            <person name="Castelle C.J."/>
            <person name="Probst A.J."/>
            <person name="Thomas B.C."/>
            <person name="Singh A."/>
            <person name="Wilkins M.J."/>
            <person name="Karaoz U."/>
            <person name="Brodie E.L."/>
            <person name="Williams K.H."/>
            <person name="Hubbard S.S."/>
            <person name="Banfield J.F."/>
        </authorList>
    </citation>
    <scope>NUCLEOTIDE SEQUENCE [LARGE SCALE GENOMIC DNA]</scope>
</reference>
<dbReference type="EMBL" id="MFAF01000029">
    <property type="protein sequence ID" value="OGD78630.1"/>
    <property type="molecule type" value="Genomic_DNA"/>
</dbReference>
<dbReference type="InterPro" id="IPR000182">
    <property type="entry name" value="GNAT_dom"/>
</dbReference>
<dbReference type="Gene3D" id="3.40.630.30">
    <property type="match status" value="1"/>
</dbReference>
<dbReference type="STRING" id="1817816.A2Y64_04805"/>
<name>A0A1F5FG64_9BACT</name>
<evidence type="ECO:0000259" key="1">
    <source>
        <dbReference type="PROSITE" id="PS51186"/>
    </source>
</evidence>
<organism evidence="2 3">
    <name type="scientific">Candidatus Coatesbacteria bacterium RBG_13_66_14</name>
    <dbReference type="NCBI Taxonomy" id="1817816"/>
    <lineage>
        <taxon>Bacteria</taxon>
        <taxon>Candidatus Coatesiibacteriota</taxon>
    </lineage>
</organism>
<dbReference type="Pfam" id="PF00583">
    <property type="entry name" value="Acetyltransf_1"/>
    <property type="match status" value="1"/>
</dbReference>
<dbReference type="AlphaFoldDB" id="A0A1F5FG64"/>
<evidence type="ECO:0000313" key="3">
    <source>
        <dbReference type="Proteomes" id="UP000177187"/>
    </source>
</evidence>
<dbReference type="PROSITE" id="PS51186">
    <property type="entry name" value="GNAT"/>
    <property type="match status" value="1"/>
</dbReference>
<protein>
    <recommendedName>
        <fullName evidence="1">N-acetyltransferase domain-containing protein</fullName>
    </recommendedName>
</protein>
<dbReference type="GO" id="GO:0016747">
    <property type="term" value="F:acyltransferase activity, transferring groups other than amino-acyl groups"/>
    <property type="evidence" value="ECO:0007669"/>
    <property type="project" value="InterPro"/>
</dbReference>
<gene>
    <name evidence="2" type="ORF">A2Y64_04805</name>
</gene>
<comment type="caution">
    <text evidence="2">The sequence shown here is derived from an EMBL/GenBank/DDBJ whole genome shotgun (WGS) entry which is preliminary data.</text>
</comment>
<dbReference type="Proteomes" id="UP000177187">
    <property type="component" value="Unassembled WGS sequence"/>
</dbReference>
<evidence type="ECO:0000313" key="2">
    <source>
        <dbReference type="EMBL" id="OGD78630.1"/>
    </source>
</evidence>
<feature type="domain" description="N-acetyltransferase" evidence="1">
    <location>
        <begin position="1"/>
        <end position="170"/>
    </location>
</feature>
<sequence>MYRITPITPYRPGDEELRAHLARTGQERDFPDLKGEGVFAFGAFDGTRLVGDISVKAQPVEVPLGIPVTILDLPVKTFREAAGGDLFEGFVQSFAVEEAHRRRGLGRRLQLAALGECRRRGLFQMRSWSSLDKPANYALKIALGFAVHPGYDYVARLGKWVPGAFFVKKL</sequence>
<proteinExistence type="predicted"/>
<dbReference type="SUPFAM" id="SSF55729">
    <property type="entry name" value="Acyl-CoA N-acyltransferases (Nat)"/>
    <property type="match status" value="1"/>
</dbReference>